<dbReference type="GO" id="GO:0004535">
    <property type="term" value="F:poly(A)-specific ribonuclease activity"/>
    <property type="evidence" value="ECO:0007669"/>
    <property type="project" value="InterPro"/>
</dbReference>
<dbReference type="GO" id="GO:0003676">
    <property type="term" value="F:nucleic acid binding"/>
    <property type="evidence" value="ECO:0007669"/>
    <property type="project" value="InterPro"/>
</dbReference>
<dbReference type="Gene3D" id="3.30.420.10">
    <property type="entry name" value="Ribonuclease H-like superfamily/Ribonuclease H"/>
    <property type="match status" value="2"/>
</dbReference>
<name>A0A5B6VTU6_9ROSI</name>
<accession>A0A5B6VTU6</accession>
<evidence type="ECO:0000313" key="1">
    <source>
        <dbReference type="EMBL" id="KAA3472591.1"/>
    </source>
</evidence>
<organism evidence="1 2">
    <name type="scientific">Gossypium australe</name>
    <dbReference type="NCBI Taxonomy" id="47621"/>
    <lineage>
        <taxon>Eukaryota</taxon>
        <taxon>Viridiplantae</taxon>
        <taxon>Streptophyta</taxon>
        <taxon>Embryophyta</taxon>
        <taxon>Tracheophyta</taxon>
        <taxon>Spermatophyta</taxon>
        <taxon>Magnoliopsida</taxon>
        <taxon>eudicotyledons</taxon>
        <taxon>Gunneridae</taxon>
        <taxon>Pentapetalae</taxon>
        <taxon>rosids</taxon>
        <taxon>malvids</taxon>
        <taxon>Malvales</taxon>
        <taxon>Malvaceae</taxon>
        <taxon>Malvoideae</taxon>
        <taxon>Gossypium</taxon>
    </lineage>
</organism>
<dbReference type="Proteomes" id="UP000325315">
    <property type="component" value="Unassembled WGS sequence"/>
</dbReference>
<protein>
    <submittedName>
        <fullName evidence="1">Putative CCR4-associated factor 1-like protein 11 isoform X1</fullName>
    </submittedName>
</protein>
<reference evidence="2" key="1">
    <citation type="journal article" date="2019" name="Plant Biotechnol. J.">
        <title>Genome sequencing of the Australian wild diploid species Gossypium australe highlights disease resistance and delayed gland morphogenesis.</title>
        <authorList>
            <person name="Cai Y."/>
            <person name="Cai X."/>
            <person name="Wang Q."/>
            <person name="Wang P."/>
            <person name="Zhang Y."/>
            <person name="Cai C."/>
            <person name="Xu Y."/>
            <person name="Wang K."/>
            <person name="Zhou Z."/>
            <person name="Wang C."/>
            <person name="Geng S."/>
            <person name="Li B."/>
            <person name="Dong Q."/>
            <person name="Hou Y."/>
            <person name="Wang H."/>
            <person name="Ai P."/>
            <person name="Liu Z."/>
            <person name="Yi F."/>
            <person name="Sun M."/>
            <person name="An G."/>
            <person name="Cheng J."/>
            <person name="Zhang Y."/>
            <person name="Shi Q."/>
            <person name="Xie Y."/>
            <person name="Shi X."/>
            <person name="Chang Y."/>
            <person name="Huang F."/>
            <person name="Chen Y."/>
            <person name="Hong S."/>
            <person name="Mi L."/>
            <person name="Sun Q."/>
            <person name="Zhang L."/>
            <person name="Zhou B."/>
            <person name="Peng R."/>
            <person name="Zhang X."/>
            <person name="Liu F."/>
        </authorList>
    </citation>
    <scope>NUCLEOTIDE SEQUENCE [LARGE SCALE GENOMIC DNA]</scope>
    <source>
        <strain evidence="2">cv. PA1801</strain>
    </source>
</reference>
<sequence length="229" mass="26638">MILYLYIDTEFLEMIFKPNIHKDNPIINYHYMKPNVDALQIIQFGLSLSNARGNLLDFDSPFSYVWEFNFRDFGINRDRYASDSIELLKCQGISFGKNKEKGIDSKDFAKKFWDYGLLFNCYGLKNSYSRSTAFVSSLVRASIGLFLWLQHFRPQTHLNLLGLLGGLEKIAQTLNMARITGSSHQARLKSLLTFRCFMKLKSENVFESKWNETNQMLLPPLILYRLAQT</sequence>
<evidence type="ECO:0000313" key="2">
    <source>
        <dbReference type="Proteomes" id="UP000325315"/>
    </source>
</evidence>
<dbReference type="SUPFAM" id="SSF53098">
    <property type="entry name" value="Ribonuclease H-like"/>
    <property type="match status" value="1"/>
</dbReference>
<keyword evidence="2" id="KW-1185">Reference proteome</keyword>
<gene>
    <name evidence="1" type="ORF">EPI10_023062</name>
</gene>
<dbReference type="PANTHER" id="PTHR10797">
    <property type="entry name" value="CCR4-NOT TRANSCRIPTION COMPLEX SUBUNIT"/>
    <property type="match status" value="1"/>
</dbReference>
<dbReference type="InterPro" id="IPR012337">
    <property type="entry name" value="RNaseH-like_sf"/>
</dbReference>
<proteinExistence type="predicted"/>
<dbReference type="GO" id="GO:0030014">
    <property type="term" value="C:CCR4-NOT complex"/>
    <property type="evidence" value="ECO:0007669"/>
    <property type="project" value="InterPro"/>
</dbReference>
<dbReference type="InterPro" id="IPR036397">
    <property type="entry name" value="RNaseH_sf"/>
</dbReference>
<dbReference type="AlphaFoldDB" id="A0A5B6VTU6"/>
<dbReference type="OrthoDB" id="947566at2759"/>
<dbReference type="EMBL" id="SMMG02000005">
    <property type="protein sequence ID" value="KAA3472591.1"/>
    <property type="molecule type" value="Genomic_DNA"/>
</dbReference>
<comment type="caution">
    <text evidence="1">The sequence shown here is derived from an EMBL/GenBank/DDBJ whole genome shotgun (WGS) entry which is preliminary data.</text>
</comment>
<dbReference type="InterPro" id="IPR039637">
    <property type="entry name" value="CNOT7/CNOT8/Pop2"/>
</dbReference>